<protein>
    <submittedName>
        <fullName evidence="3">Uncharacterized protein</fullName>
    </submittedName>
</protein>
<accession>A0ABI8AA55</accession>
<proteinExistence type="predicted"/>
<feature type="chain" id="PRO_5047198213" evidence="2">
    <location>
        <begin position="31"/>
        <end position="337"/>
    </location>
</feature>
<feature type="compositionally biased region" description="Basic residues" evidence="1">
    <location>
        <begin position="298"/>
        <end position="308"/>
    </location>
</feature>
<reference evidence="3" key="2">
    <citation type="submission" date="2025-08" db="UniProtKB">
        <authorList>
            <consortium name="Ensembl"/>
        </authorList>
    </citation>
    <scope>IDENTIFICATION</scope>
    <source>
        <strain evidence="3">breed Abyssinian</strain>
    </source>
</reference>
<keyword evidence="4" id="KW-1185">Reference proteome</keyword>
<organism evidence="3 4">
    <name type="scientific">Felis catus</name>
    <name type="common">Cat</name>
    <name type="synonym">Felis silvestris catus</name>
    <dbReference type="NCBI Taxonomy" id="9685"/>
    <lineage>
        <taxon>Eukaryota</taxon>
        <taxon>Metazoa</taxon>
        <taxon>Chordata</taxon>
        <taxon>Craniata</taxon>
        <taxon>Vertebrata</taxon>
        <taxon>Euteleostomi</taxon>
        <taxon>Mammalia</taxon>
        <taxon>Eutheria</taxon>
        <taxon>Laurasiatheria</taxon>
        <taxon>Carnivora</taxon>
        <taxon>Feliformia</taxon>
        <taxon>Felidae</taxon>
        <taxon>Felinae</taxon>
        <taxon>Felis</taxon>
    </lineage>
</organism>
<dbReference type="GeneTree" id="ENSGT00390000012097"/>
<sequence length="337" mass="34795">MSSSSERRFKTASWMGLALCALRLAASARGRISWKASPLRTAMGRHLARKSTKPATAIKFNTSSTLTLLSEAIKHARPARAPDPRPLGLPRGAELPGSRASLTLPTAGGEPRGSRPHSADARAAETVGRTGRSGGERNRSHGSPRCAEVLPETPAQFTARGPFRAPRLLGEGPGAVGLSAAPASGSRLFLGPPGAKPGSGAQVPGSGFAARPRGSAPRLGPHGHHPRPQAAVAARGPRSSAQDPLPGAGAFVPLSDPLHHAGQRESPRPEPASSRLRSHAQVSITLKVGAALGGGPRGRARRPLRPSRRGYPTPPPNSPARTAPRAPGRVPSPNLTQ</sequence>
<reference evidence="3" key="3">
    <citation type="submission" date="2025-09" db="UniProtKB">
        <authorList>
            <consortium name="Ensembl"/>
        </authorList>
    </citation>
    <scope>IDENTIFICATION</scope>
    <source>
        <strain evidence="3">breed Abyssinian</strain>
    </source>
</reference>
<keyword evidence="2" id="KW-0732">Signal</keyword>
<dbReference type="Proteomes" id="UP000823872">
    <property type="component" value="Chromosome E3"/>
</dbReference>
<feature type="compositionally biased region" description="Basic and acidic residues" evidence="1">
    <location>
        <begin position="257"/>
        <end position="268"/>
    </location>
</feature>
<evidence type="ECO:0000256" key="2">
    <source>
        <dbReference type="SAM" id="SignalP"/>
    </source>
</evidence>
<name>A0ABI8AA55_FELCA</name>
<dbReference type="Ensembl" id="ENSFCTT00005080794.1">
    <property type="protein sequence ID" value="ENSFCTP00005056135.1"/>
    <property type="gene ID" value="ENSFCTG00005028757.1"/>
</dbReference>
<feature type="region of interest" description="Disordered" evidence="1">
    <location>
        <begin position="75"/>
        <end position="159"/>
    </location>
</feature>
<evidence type="ECO:0000313" key="4">
    <source>
        <dbReference type="Proteomes" id="UP000823872"/>
    </source>
</evidence>
<reference evidence="3 4" key="1">
    <citation type="submission" date="2021-02" db="EMBL/GenBank/DDBJ databases">
        <title>Safari Cat Assemblies.</title>
        <authorList>
            <person name="Bredemeyer K.R."/>
            <person name="Murphy W.J."/>
        </authorList>
    </citation>
    <scope>NUCLEOTIDE SEQUENCE [LARGE SCALE GENOMIC DNA]</scope>
</reference>
<evidence type="ECO:0000313" key="3">
    <source>
        <dbReference type="Ensembl" id="ENSFCTP00005056135.1"/>
    </source>
</evidence>
<evidence type="ECO:0000256" key="1">
    <source>
        <dbReference type="SAM" id="MobiDB-lite"/>
    </source>
</evidence>
<feature type="region of interest" description="Disordered" evidence="1">
    <location>
        <begin position="188"/>
        <end position="337"/>
    </location>
</feature>
<feature type="signal peptide" evidence="2">
    <location>
        <begin position="1"/>
        <end position="30"/>
    </location>
</feature>